<dbReference type="InterPro" id="IPR004660">
    <property type="entry name" value="PDH_E1"/>
</dbReference>
<reference evidence="13 14" key="1">
    <citation type="submission" date="2020-10" db="EMBL/GenBank/DDBJ databases">
        <title>Connecting structure to function with the recovery of over 1000 high-quality activated sludge metagenome-assembled genomes encoding full-length rRNA genes using long-read sequencing.</title>
        <authorList>
            <person name="Singleton C.M."/>
            <person name="Petriglieri F."/>
            <person name="Kristensen J.M."/>
            <person name="Kirkegaard R.H."/>
            <person name="Michaelsen T.Y."/>
            <person name="Andersen M.H."/>
            <person name="Karst S.M."/>
            <person name="Dueholm M.S."/>
            <person name="Nielsen P.H."/>
            <person name="Albertsen M."/>
        </authorList>
    </citation>
    <scope>NUCLEOTIDE SEQUENCE [LARGE SCALE GENOMIC DNA]</scope>
    <source>
        <strain evidence="13">Lyne_18-Q3-R50-59_MAXAC.006</strain>
    </source>
</reference>
<dbReference type="EC" id="1.2.4.1" evidence="2 8"/>
<dbReference type="Gene3D" id="3.40.50.920">
    <property type="match status" value="1"/>
</dbReference>
<dbReference type="SUPFAM" id="SSF52922">
    <property type="entry name" value="TK C-terminal domain-like"/>
    <property type="match status" value="1"/>
</dbReference>
<evidence type="ECO:0000313" key="13">
    <source>
        <dbReference type="EMBL" id="MBK9296094.1"/>
    </source>
</evidence>
<feature type="binding site" evidence="9">
    <location>
        <position position="271"/>
    </location>
    <ligand>
        <name>Mg(2+)</name>
        <dbReference type="ChEBI" id="CHEBI:18420"/>
    </ligand>
</feature>
<dbReference type="InterPro" id="IPR035807">
    <property type="entry name" value="PDC_E1_N"/>
</dbReference>
<keyword evidence="9" id="KW-0479">Metal-binding</keyword>
<evidence type="ECO:0000259" key="10">
    <source>
        <dbReference type="Pfam" id="PF00456"/>
    </source>
</evidence>
<feature type="domain" description="Transketolase-like C-terminal" evidence="12">
    <location>
        <begin position="739"/>
        <end position="871"/>
    </location>
</feature>
<proteinExistence type="predicted"/>
<evidence type="ECO:0000256" key="1">
    <source>
        <dbReference type="ARBA" id="ARBA00001964"/>
    </source>
</evidence>
<dbReference type="GO" id="GO:0004739">
    <property type="term" value="F:pyruvate dehydrogenase (acetyl-transferring) activity"/>
    <property type="evidence" value="ECO:0007669"/>
    <property type="project" value="UniProtKB-EC"/>
</dbReference>
<evidence type="ECO:0000256" key="9">
    <source>
        <dbReference type="PIRSR" id="PIRSR000156-1"/>
    </source>
</evidence>
<dbReference type="NCBIfam" id="TIGR00759">
    <property type="entry name" value="aceE"/>
    <property type="match status" value="1"/>
</dbReference>
<dbReference type="InterPro" id="IPR051157">
    <property type="entry name" value="PDH/Transketolase"/>
</dbReference>
<dbReference type="CDD" id="cd02017">
    <property type="entry name" value="TPP_E1_EcPDC_like"/>
    <property type="match status" value="1"/>
</dbReference>
<dbReference type="PIRSF" id="PIRSF000156">
    <property type="entry name" value="Pyruvate_dh_E1"/>
    <property type="match status" value="1"/>
</dbReference>
<evidence type="ECO:0000256" key="5">
    <source>
        <dbReference type="ARBA" id="ARBA00023052"/>
    </source>
</evidence>
<protein>
    <recommendedName>
        <fullName evidence="3 8">Pyruvate dehydrogenase E1 component</fullName>
        <ecNumber evidence="2 8">1.2.4.1</ecNumber>
    </recommendedName>
</protein>
<dbReference type="Pfam" id="PF00456">
    <property type="entry name" value="Transketolase_N"/>
    <property type="match status" value="1"/>
</dbReference>
<sequence>MLNDAFSHQLPDIDPGETQEWLDSLEAVVEHRGKARARYLLARLGEAAHAGQLGVAASVWTPYINTIPTDVQPWFPGDFEMERRIRAFIRWNAVAMVIRANRASPGIGGHLATYASSAALYEVGFNHFFRGQADGTPGDHVYIQGHASPGIYARAFLEGRFDEADLDRFRLDIDTPDRSGRGLTSYPHPHMMGDFWQFPTVSMGLGPINSIYQARFDRYLHNRRIDDTSNSRVWAFLGDGEVDEPETLGAINLAAREGLDNLTWVINCNLQRLDGPVRGNNKIIQELEGVFRGNGWNVIKVVWGAAWDELLANDVDGVLLEKMNTTVDGEFQRYATESGAYIREHFFGPDPRLRKLVEHLSDEELQSLPRGGHDYSKVYAAYRSATEMAGAPTVILAKTVKGWALGSKVEGRNSTHQIKKMDTEQLRELRQRLHLESDVSEEAIADGDPPYLRFSEDSPEHRYLMERRRNLDGPLPARSLPVRRGLGAVEDHTWDELLSGSNGQQVSSTMAFTRLLRSLARDQTVGDRVVPIVPDEARTFGMDALFRELEIYAAQGQRYEPVDHHLLLSYVESAQGQILEEGITEAGSMASWTAAATSYATTGVPMLPFFIFYSMFGFQRVGDLIWAAGDARARGFLLGATAGRTTLEGEGLQHTDGHSQLLASTVPNCRAYDPAFAWEMALIIKDGLARMYPASTAGDPAGGEDVFYYLTLYNENYEMPPAPEAEGGIEQLTEWVTRGLYRSHAAPEATHRGSVLYSGTGWSAAVEAQRILAEDYDVGVDLWSATSYNELRREALAVERWNRLHPESPERTPLITELLSEGEGPVLAVSDFLSSWADQVVRWVPRPLTVLGTDGFGRSDDRAHLRRFFETDAAHVVVGVLSAMSRSGTIEASLAMKAIDRFGIDADVDPPWTL</sequence>
<feature type="domain" description="Pyruvate dehydrogenase E1 component middle" evidence="11">
    <location>
        <begin position="489"/>
        <end position="720"/>
    </location>
</feature>
<dbReference type="GO" id="GO:0000287">
    <property type="term" value="F:magnesium ion binding"/>
    <property type="evidence" value="ECO:0007669"/>
    <property type="project" value="UniProtKB-ARBA"/>
</dbReference>
<evidence type="ECO:0000259" key="12">
    <source>
        <dbReference type="Pfam" id="PF22613"/>
    </source>
</evidence>
<keyword evidence="9" id="KW-0460">Magnesium</keyword>
<evidence type="ECO:0000256" key="8">
    <source>
        <dbReference type="PIRNR" id="PIRNR000156"/>
    </source>
</evidence>
<dbReference type="InterPro" id="IPR029061">
    <property type="entry name" value="THDP-binding"/>
</dbReference>
<evidence type="ECO:0000313" key="14">
    <source>
        <dbReference type="Proteomes" id="UP000727993"/>
    </source>
</evidence>
<dbReference type="Gene3D" id="3.40.50.970">
    <property type="match status" value="2"/>
</dbReference>
<feature type="binding site" evidence="9">
    <location>
        <position position="239"/>
    </location>
    <ligand>
        <name>Mg(2+)</name>
        <dbReference type="ChEBI" id="CHEBI:18420"/>
    </ligand>
</feature>
<accession>A0A936NAG9</accession>
<evidence type="ECO:0000259" key="11">
    <source>
        <dbReference type="Pfam" id="PF17831"/>
    </source>
</evidence>
<dbReference type="Pfam" id="PF17831">
    <property type="entry name" value="PDH_E1_M"/>
    <property type="match status" value="1"/>
</dbReference>
<dbReference type="Proteomes" id="UP000727993">
    <property type="component" value="Unassembled WGS sequence"/>
</dbReference>
<dbReference type="FunFam" id="3.40.50.970:FF:000011">
    <property type="entry name" value="Pyruvate dehydrogenase E1 component"/>
    <property type="match status" value="1"/>
</dbReference>
<dbReference type="InterPro" id="IPR041621">
    <property type="entry name" value="PDH_E1_M"/>
</dbReference>
<dbReference type="PANTHER" id="PTHR43825:SF3">
    <property type="entry name" value="PYRUVATE DEHYDROGENASE E1 COMPONENT"/>
    <property type="match status" value="1"/>
</dbReference>
<keyword evidence="6 8" id="KW-0670">Pyruvate</keyword>
<evidence type="ECO:0000256" key="7">
    <source>
        <dbReference type="ARBA" id="ARBA00051231"/>
    </source>
</evidence>
<dbReference type="InterPro" id="IPR009014">
    <property type="entry name" value="Transketo_C/PFOR_II"/>
</dbReference>
<name>A0A936NAG9_9ACTN</name>
<keyword evidence="4 8" id="KW-0560">Oxidoreductase</keyword>
<dbReference type="Pfam" id="PF22613">
    <property type="entry name" value="Transketolase_C_1"/>
    <property type="match status" value="1"/>
</dbReference>
<evidence type="ECO:0000256" key="3">
    <source>
        <dbReference type="ARBA" id="ARBA00017172"/>
    </source>
</evidence>
<dbReference type="AlphaFoldDB" id="A0A936NAG9"/>
<dbReference type="InterPro" id="IPR005474">
    <property type="entry name" value="Transketolase_N"/>
</dbReference>
<comment type="cofactor">
    <cofactor evidence="1 8">
        <name>thiamine diphosphate</name>
        <dbReference type="ChEBI" id="CHEBI:58937"/>
    </cofactor>
</comment>
<evidence type="ECO:0000256" key="2">
    <source>
        <dbReference type="ARBA" id="ARBA00012281"/>
    </source>
</evidence>
<feature type="binding site" evidence="9">
    <location>
        <position position="269"/>
    </location>
    <ligand>
        <name>Mg(2+)</name>
        <dbReference type="ChEBI" id="CHEBI:18420"/>
    </ligand>
</feature>
<dbReference type="SUPFAM" id="SSF52518">
    <property type="entry name" value="Thiamin diphosphate-binding fold (THDP-binding)"/>
    <property type="match status" value="2"/>
</dbReference>
<comment type="caution">
    <text evidence="13">The sequence shown here is derived from an EMBL/GenBank/DDBJ whole genome shotgun (WGS) entry which is preliminary data.</text>
</comment>
<keyword evidence="5 8" id="KW-0786">Thiamine pyrophosphate</keyword>
<dbReference type="PANTHER" id="PTHR43825">
    <property type="entry name" value="PYRUVATE DEHYDROGENASE E1 COMPONENT"/>
    <property type="match status" value="1"/>
</dbReference>
<feature type="domain" description="Transketolase N-terminal" evidence="10">
    <location>
        <begin position="89"/>
        <end position="305"/>
    </location>
</feature>
<dbReference type="EMBL" id="JADJZA010000001">
    <property type="protein sequence ID" value="MBK9296094.1"/>
    <property type="molecule type" value="Genomic_DNA"/>
</dbReference>
<gene>
    <name evidence="13" type="primary">aceE</name>
    <name evidence="13" type="ORF">IPN02_04310</name>
</gene>
<evidence type="ECO:0000256" key="4">
    <source>
        <dbReference type="ARBA" id="ARBA00023002"/>
    </source>
</evidence>
<evidence type="ECO:0000256" key="6">
    <source>
        <dbReference type="ARBA" id="ARBA00023317"/>
    </source>
</evidence>
<comment type="cofactor">
    <cofactor evidence="9">
        <name>Mg(2+)</name>
        <dbReference type="ChEBI" id="CHEBI:18420"/>
    </cofactor>
</comment>
<comment type="catalytic activity">
    <reaction evidence="7 8">
        <text>N(6)-[(R)-lipoyl]-L-lysyl-[protein] + pyruvate + H(+) = N(6)-[(R)-S(8)-acetyldihydrolipoyl]-L-lysyl-[protein] + CO2</text>
        <dbReference type="Rhea" id="RHEA:19189"/>
        <dbReference type="Rhea" id="RHEA-COMP:10474"/>
        <dbReference type="Rhea" id="RHEA-COMP:10478"/>
        <dbReference type="ChEBI" id="CHEBI:15361"/>
        <dbReference type="ChEBI" id="CHEBI:15378"/>
        <dbReference type="ChEBI" id="CHEBI:16526"/>
        <dbReference type="ChEBI" id="CHEBI:83099"/>
        <dbReference type="ChEBI" id="CHEBI:83111"/>
        <dbReference type="EC" id="1.2.4.1"/>
    </reaction>
</comment>
<organism evidence="13 14">
    <name type="scientific">Candidatus Neomicrothrix subdominans</name>
    <dbReference type="NCBI Taxonomy" id="2954438"/>
    <lineage>
        <taxon>Bacteria</taxon>
        <taxon>Bacillati</taxon>
        <taxon>Actinomycetota</taxon>
        <taxon>Acidimicrobiia</taxon>
        <taxon>Acidimicrobiales</taxon>
        <taxon>Microthrixaceae</taxon>
        <taxon>Candidatus Neomicrothrix</taxon>
    </lineage>
</organism>
<comment type="function">
    <text evidence="8">Component of the pyruvate dehydrogenase (PDH) complex, that catalyzes the overall conversion of pyruvate to acetyl-CoA and CO(2).</text>
</comment>
<dbReference type="InterPro" id="IPR055152">
    <property type="entry name" value="Transketolase-like_C_2"/>
</dbReference>